<dbReference type="GO" id="GO:0005886">
    <property type="term" value="C:plasma membrane"/>
    <property type="evidence" value="ECO:0007669"/>
    <property type="project" value="TreeGrafter"/>
</dbReference>
<accession>Q5E1C7</accession>
<dbReference type="InterPro" id="IPR004017">
    <property type="entry name" value="Cys_rich_dom"/>
</dbReference>
<dbReference type="HOGENOM" id="CLU_023081_3_2_6"/>
<evidence type="ECO:0000256" key="5">
    <source>
        <dbReference type="ARBA" id="ARBA00023014"/>
    </source>
</evidence>
<keyword evidence="1" id="KW-0004">4Fe-4S</keyword>
<dbReference type="GeneID" id="54165425"/>
<evidence type="ECO:0000256" key="2">
    <source>
        <dbReference type="ARBA" id="ARBA00022723"/>
    </source>
</evidence>
<evidence type="ECO:0000313" key="7">
    <source>
        <dbReference type="EMBL" id="AAW87169.1"/>
    </source>
</evidence>
<dbReference type="GO" id="GO:0004355">
    <property type="term" value="F:glutamate synthase (NADPH) activity"/>
    <property type="evidence" value="ECO:0007669"/>
    <property type="project" value="UniProtKB-EC"/>
</dbReference>
<dbReference type="EC" id="1.4.1.13" evidence="7"/>
<keyword evidence="2" id="KW-0479">Metal-binding</keyword>
<dbReference type="RefSeq" id="WP_011263000.1">
    <property type="nucleotide sequence ID" value="NC_006841.2"/>
</dbReference>
<dbReference type="GO" id="GO:0046872">
    <property type="term" value="F:metal ion binding"/>
    <property type="evidence" value="ECO:0007669"/>
    <property type="project" value="UniProtKB-KW"/>
</dbReference>
<protein>
    <submittedName>
        <fullName evidence="7">Glutamate synthase</fullName>
        <ecNumber evidence="7">1.4.1.13</ecNumber>
    </submittedName>
</protein>
<keyword evidence="8" id="KW-1185">Reference proteome</keyword>
<keyword evidence="3 7" id="KW-0560">Oxidoreductase</keyword>
<feature type="domain" description="Cysteine-rich" evidence="6">
    <location>
        <begin position="8"/>
        <end position="85"/>
    </location>
</feature>
<dbReference type="eggNOG" id="COG0247">
    <property type="taxonomic scope" value="Bacteria"/>
</dbReference>
<dbReference type="PANTHER" id="PTHR43255">
    <property type="entry name" value="IRON-SULFUR-BINDING OXIDOREDUCTASE FADF-RELATED-RELATED"/>
    <property type="match status" value="1"/>
</dbReference>
<dbReference type="STRING" id="312309.VF_A0099"/>
<dbReference type="AlphaFoldDB" id="Q5E1C7"/>
<dbReference type="GO" id="GO:0051539">
    <property type="term" value="F:4 iron, 4 sulfur cluster binding"/>
    <property type="evidence" value="ECO:0007669"/>
    <property type="project" value="UniProtKB-KW"/>
</dbReference>
<evidence type="ECO:0000256" key="4">
    <source>
        <dbReference type="ARBA" id="ARBA00023004"/>
    </source>
</evidence>
<reference evidence="7 8" key="1">
    <citation type="journal article" date="2005" name="Proc. Natl. Acad. Sci. U.S.A.">
        <title>Complete genome sequence of Vibrio fischeri: a symbiotic bacterium with pathogenic congeners.</title>
        <authorList>
            <person name="Ruby E.G."/>
            <person name="Urbanowski M."/>
            <person name="Campbell J."/>
            <person name="Dunn A."/>
            <person name="Faini M."/>
            <person name="Gunsalus R."/>
            <person name="Lostroh P."/>
            <person name="Lupp C."/>
            <person name="McCann J."/>
            <person name="Millikan D."/>
            <person name="Schaefer A."/>
            <person name="Stabb E."/>
            <person name="Stevens A."/>
            <person name="Visick K."/>
            <person name="Whistler C."/>
            <person name="Greenberg E.P."/>
        </authorList>
    </citation>
    <scope>NUCLEOTIDE SEQUENCE [LARGE SCALE GENOMIC DNA]</scope>
    <source>
        <strain evidence="8">ATCC 700601 / ES114</strain>
    </source>
</reference>
<dbReference type="KEGG" id="vfi:VF_A0099"/>
<dbReference type="OrthoDB" id="9811557at2"/>
<organism evidence="7 8">
    <name type="scientific">Aliivibrio fischeri (strain ATCC 700601 / ES114)</name>
    <name type="common">Vibrio fischeri</name>
    <dbReference type="NCBI Taxonomy" id="312309"/>
    <lineage>
        <taxon>Bacteria</taxon>
        <taxon>Pseudomonadati</taxon>
        <taxon>Pseudomonadota</taxon>
        <taxon>Gammaproteobacteria</taxon>
        <taxon>Vibrionales</taxon>
        <taxon>Vibrionaceae</taxon>
        <taxon>Aliivibrio</taxon>
    </lineage>
</organism>
<evidence type="ECO:0000256" key="1">
    <source>
        <dbReference type="ARBA" id="ARBA00022485"/>
    </source>
</evidence>
<feature type="domain" description="Cysteine-rich" evidence="6">
    <location>
        <begin position="121"/>
        <end position="203"/>
    </location>
</feature>
<dbReference type="PANTHER" id="PTHR43255:SF1">
    <property type="entry name" value="IRON-SULFUR-BINDING OXIDOREDUCTASE FADF-RELATED"/>
    <property type="match status" value="1"/>
</dbReference>
<name>Q5E1C7_ALIF1</name>
<evidence type="ECO:0000256" key="3">
    <source>
        <dbReference type="ARBA" id="ARBA00023002"/>
    </source>
</evidence>
<evidence type="ECO:0000313" key="8">
    <source>
        <dbReference type="Proteomes" id="UP000000537"/>
    </source>
</evidence>
<dbReference type="EMBL" id="CP000021">
    <property type="protein sequence ID" value="AAW87169.1"/>
    <property type="molecule type" value="Genomic_DNA"/>
</dbReference>
<dbReference type="PATRIC" id="fig|312309.11.peg.2703"/>
<dbReference type="EnsemblBacteria" id="AAW87169">
    <property type="protein sequence ID" value="AAW87169"/>
    <property type="gene ID" value="VF_A0099"/>
</dbReference>
<sequence length="257" mass="28205">MSNKVFMPGCSLPSYSPEGVASIAKYLKEVYPDMGAVQKCCGKPTSAIGQTELFKERYGQLQADFDKLAAQEVIVACQSCYAVIKKSGGNQKPVSLWKLLPQIGLPAELIGKAKNSDVVFTIHDSCSTRYESELQAGIRWILTELGYQIAEPEYTKENTRCCGFGGMVVPANPDVAKRVIQRRVEEFKTGHVVVYCSACRASMMGVGTKAWHILDLMFGPVVMNGDEPPVNVLASPVKSWFNRYKAKSGLIKCMSVD</sequence>
<keyword evidence="4" id="KW-0408">Iron</keyword>
<reference evidence="7 8" key="2">
    <citation type="journal article" date="2008" name="BMC Genomics">
        <title>Comparative genomics-based investigation of resequencing targets in Vibrio fischeri: focus on point miscalls and artefactual expansions.</title>
        <authorList>
            <person name="Mandel M.J."/>
            <person name="Stabb E.V."/>
            <person name="Ruby E.G."/>
        </authorList>
    </citation>
    <scope>NUCLEOTIDE SEQUENCE [LARGE SCALE GENOMIC DNA]</scope>
    <source>
        <strain evidence="8">ATCC 700601 / ES114</strain>
    </source>
</reference>
<keyword evidence="5" id="KW-0411">Iron-sulfur</keyword>
<gene>
    <name evidence="7" type="ordered locus">VF_A0099</name>
</gene>
<proteinExistence type="predicted"/>
<dbReference type="Pfam" id="PF02754">
    <property type="entry name" value="CCG"/>
    <property type="match status" value="2"/>
</dbReference>
<evidence type="ECO:0000259" key="6">
    <source>
        <dbReference type="Pfam" id="PF02754"/>
    </source>
</evidence>
<dbReference type="InterPro" id="IPR051460">
    <property type="entry name" value="HdrC_iron-sulfur_subunit"/>
</dbReference>
<dbReference type="Proteomes" id="UP000000537">
    <property type="component" value="Chromosome II"/>
</dbReference>